<reference evidence="8 9" key="1">
    <citation type="submission" date="2015-01" db="EMBL/GenBank/DDBJ databases">
        <title>Evolution of Trichinella species and genotypes.</title>
        <authorList>
            <person name="Korhonen P.K."/>
            <person name="Edoardo P."/>
            <person name="Giuseppe L.R."/>
            <person name="Gasser R.B."/>
        </authorList>
    </citation>
    <scope>NUCLEOTIDE SEQUENCE [LARGE SCALE GENOMIC DNA]</scope>
    <source>
        <strain evidence="8">ISS1980</strain>
    </source>
</reference>
<dbReference type="Gene3D" id="4.10.280.10">
    <property type="entry name" value="Helix-loop-helix DNA-binding domain"/>
    <property type="match status" value="1"/>
</dbReference>
<evidence type="ECO:0000313" key="9">
    <source>
        <dbReference type="Proteomes" id="UP000054843"/>
    </source>
</evidence>
<dbReference type="InterPro" id="IPR035965">
    <property type="entry name" value="PAS-like_dom_sf"/>
</dbReference>
<dbReference type="GO" id="GO:0046983">
    <property type="term" value="F:protein dimerization activity"/>
    <property type="evidence" value="ECO:0007669"/>
    <property type="project" value="InterPro"/>
</dbReference>
<evidence type="ECO:0000256" key="4">
    <source>
        <dbReference type="ARBA" id="ARBA00023163"/>
    </source>
</evidence>
<dbReference type="InterPro" id="IPR000014">
    <property type="entry name" value="PAS"/>
</dbReference>
<dbReference type="SMART" id="SM00091">
    <property type="entry name" value="PAS"/>
    <property type="match status" value="1"/>
</dbReference>
<dbReference type="InterPro" id="IPR013767">
    <property type="entry name" value="PAS_fold"/>
</dbReference>
<dbReference type="PROSITE" id="PS50112">
    <property type="entry name" value="PAS"/>
    <property type="match status" value="1"/>
</dbReference>
<dbReference type="InterPro" id="IPR036638">
    <property type="entry name" value="HLH_DNA-bd_sf"/>
</dbReference>
<evidence type="ECO:0000313" key="8">
    <source>
        <dbReference type="EMBL" id="KRZ69277.1"/>
    </source>
</evidence>
<comment type="subcellular location">
    <subcellularLocation>
        <location evidence="1">Nucleus</location>
    </subcellularLocation>
</comment>
<dbReference type="GO" id="GO:0005634">
    <property type="term" value="C:nucleus"/>
    <property type="evidence" value="ECO:0007669"/>
    <property type="project" value="UniProtKB-SubCell"/>
</dbReference>
<dbReference type="Gene3D" id="3.30.450.20">
    <property type="entry name" value="PAS domain"/>
    <property type="match status" value="2"/>
</dbReference>
<dbReference type="OrthoDB" id="7788762at2759"/>
<keyword evidence="5" id="KW-0539">Nucleus</keyword>
<accession>A0A0V1MC24</accession>
<gene>
    <name evidence="8" type="primary">ahr-1</name>
    <name evidence="8" type="ORF">T10_2456</name>
</gene>
<sequence length="641" mass="72135">MIVFYNEIHRDFSHLFIEKSLFFMQLCTCYADCEVYVYLFAFSGASNVYPLRKYWSYGKLVKLLKLSAFCRIRAENVVQPSGSNPSKRHRERLNSELEALAFLLPFENTIISRLDKLSILRLAVCFLQAKNVFQNILKQHLQCLYFHDYPFLSNSKFETENVLMTALSGFLLMLNQNGDVLYVSENVSTYLGFHQCDVLHQSVFDVVHSEDIEQIRLVLQGISNSGNQGDFFSSPASAIDGCMSVHRQAAIRFRCFMDNTCGFLRFDVRGKLVKLEGLLPVPTCQVNSSNRFQPGMQEPFGFLAACVPVVVPTHVDLGIEGSFLKSKHSLQLVLCSCDESFMWVLGVKDSSLPISFYSFIHEHDIAFIADAHRQVLATGSAGILVYRVRSKIKNTEYWLQTSCRLSTKNGKPELITCTHRLLTEYEGSMLLDMRDSAEMKYPSILDPNHYDRANIEPEMLFAYSHLTNPVASALPVNTKMKAVWKMAPLSDSNYFNKIDSNASSALTGPNVNDFAPFYQMTTMGAHHHHLNNYGAMMEMPANSNRLTRSGQHPSCSATSTSYYRPAFSGFHHSLILNDNSSEYQNSMKTSFTCQKSSRIAPTVNQLSGGSTALTVPSTLVQEHAASKSFSITQVTNTLLCQ</sequence>
<dbReference type="SUPFAM" id="SSF47459">
    <property type="entry name" value="HLH, helix-loop-helix DNA-binding domain"/>
    <property type="match status" value="1"/>
</dbReference>
<proteinExistence type="predicted"/>
<dbReference type="CDD" id="cd00130">
    <property type="entry name" value="PAS"/>
    <property type="match status" value="1"/>
</dbReference>
<dbReference type="Proteomes" id="UP000054843">
    <property type="component" value="Unassembled WGS sequence"/>
</dbReference>
<feature type="domain" description="BHLH" evidence="7">
    <location>
        <begin position="77"/>
        <end position="130"/>
    </location>
</feature>
<dbReference type="PANTHER" id="PTHR23043:SF39">
    <property type="entry name" value="DYSFUSION, ISOFORM D"/>
    <property type="match status" value="1"/>
</dbReference>
<dbReference type="Pfam" id="PF00989">
    <property type="entry name" value="PAS"/>
    <property type="match status" value="1"/>
</dbReference>
<dbReference type="SUPFAM" id="SSF55785">
    <property type="entry name" value="PYP-like sensor domain (PAS domain)"/>
    <property type="match status" value="2"/>
</dbReference>
<evidence type="ECO:0000256" key="2">
    <source>
        <dbReference type="ARBA" id="ARBA00022737"/>
    </source>
</evidence>
<keyword evidence="3" id="KW-0805">Transcription regulation</keyword>
<evidence type="ECO:0000256" key="1">
    <source>
        <dbReference type="ARBA" id="ARBA00004123"/>
    </source>
</evidence>
<feature type="domain" description="PAS" evidence="6">
    <location>
        <begin position="163"/>
        <end position="226"/>
    </location>
</feature>
<protein>
    <submittedName>
        <fullName evidence="8">Aryl hydrocarbon receptor protein 1</fullName>
    </submittedName>
</protein>
<dbReference type="SMART" id="SM00353">
    <property type="entry name" value="HLH"/>
    <property type="match status" value="1"/>
</dbReference>
<dbReference type="AlphaFoldDB" id="A0A0V1MC24"/>
<dbReference type="EMBL" id="JYDO01000140">
    <property type="protein sequence ID" value="KRZ69277.1"/>
    <property type="molecule type" value="Genomic_DNA"/>
</dbReference>
<dbReference type="GO" id="GO:0010557">
    <property type="term" value="P:positive regulation of macromolecule biosynthetic process"/>
    <property type="evidence" value="ECO:0007669"/>
    <property type="project" value="UniProtKB-ARBA"/>
</dbReference>
<dbReference type="STRING" id="268474.A0A0V1MC24"/>
<keyword evidence="9" id="KW-1185">Reference proteome</keyword>
<keyword evidence="4" id="KW-0804">Transcription</keyword>
<dbReference type="InterPro" id="IPR011598">
    <property type="entry name" value="bHLH_dom"/>
</dbReference>
<comment type="caution">
    <text evidence="8">The sequence shown here is derived from an EMBL/GenBank/DDBJ whole genome shotgun (WGS) entry which is preliminary data.</text>
</comment>
<dbReference type="PROSITE" id="PS50888">
    <property type="entry name" value="BHLH"/>
    <property type="match status" value="1"/>
</dbReference>
<dbReference type="GO" id="GO:0000977">
    <property type="term" value="F:RNA polymerase II transcription regulatory region sequence-specific DNA binding"/>
    <property type="evidence" value="ECO:0007669"/>
    <property type="project" value="TreeGrafter"/>
</dbReference>
<name>A0A0V1MC24_9BILA</name>
<evidence type="ECO:0000256" key="5">
    <source>
        <dbReference type="ARBA" id="ARBA00023242"/>
    </source>
</evidence>
<evidence type="ECO:0000256" key="3">
    <source>
        <dbReference type="ARBA" id="ARBA00023015"/>
    </source>
</evidence>
<evidence type="ECO:0000259" key="7">
    <source>
        <dbReference type="PROSITE" id="PS50888"/>
    </source>
</evidence>
<organism evidence="8 9">
    <name type="scientific">Trichinella papuae</name>
    <dbReference type="NCBI Taxonomy" id="268474"/>
    <lineage>
        <taxon>Eukaryota</taxon>
        <taxon>Metazoa</taxon>
        <taxon>Ecdysozoa</taxon>
        <taxon>Nematoda</taxon>
        <taxon>Enoplea</taxon>
        <taxon>Dorylaimia</taxon>
        <taxon>Trichinellida</taxon>
        <taxon>Trichinellidae</taxon>
        <taxon>Trichinella</taxon>
    </lineage>
</organism>
<keyword evidence="2" id="KW-0677">Repeat</keyword>
<dbReference type="GO" id="GO:0000981">
    <property type="term" value="F:DNA-binding transcription factor activity, RNA polymerase II-specific"/>
    <property type="evidence" value="ECO:0007669"/>
    <property type="project" value="TreeGrafter"/>
</dbReference>
<dbReference type="PANTHER" id="PTHR23043">
    <property type="entry name" value="HYPOXIA-INDUCIBLE FACTOR 1 ALPHA"/>
    <property type="match status" value="1"/>
</dbReference>
<dbReference type="Pfam" id="PF14598">
    <property type="entry name" value="PAS_11"/>
    <property type="match status" value="1"/>
</dbReference>
<keyword evidence="8" id="KW-0675">Receptor</keyword>
<evidence type="ECO:0000259" key="6">
    <source>
        <dbReference type="PROSITE" id="PS50112"/>
    </source>
</evidence>
<dbReference type="Pfam" id="PF00010">
    <property type="entry name" value="HLH"/>
    <property type="match status" value="1"/>
</dbReference>